<keyword evidence="8 15" id="KW-0472">Membrane</keyword>
<dbReference type="InterPro" id="IPR029033">
    <property type="entry name" value="His_PPase_superfam"/>
</dbReference>
<comment type="catalytic activity">
    <reaction evidence="13">
        <text>(2R)-2,3-bisphosphoglycerate + H2O = (2R)-2-phosphoglycerate + phosphate</text>
        <dbReference type="Rhea" id="RHEA:27381"/>
        <dbReference type="ChEBI" id="CHEBI:15377"/>
        <dbReference type="ChEBI" id="CHEBI:43474"/>
        <dbReference type="ChEBI" id="CHEBI:58248"/>
        <dbReference type="ChEBI" id="CHEBI:58289"/>
        <dbReference type="EC" id="3.1.3.80"/>
    </reaction>
    <physiologicalReaction direction="left-to-right" evidence="13">
        <dbReference type="Rhea" id="RHEA:27382"/>
    </physiologicalReaction>
</comment>
<dbReference type="Gene3D" id="3.40.50.1240">
    <property type="entry name" value="Phosphoglycerate mutase-like"/>
    <property type="match status" value="1"/>
</dbReference>
<evidence type="ECO:0000256" key="12">
    <source>
        <dbReference type="ARBA" id="ARBA00043691"/>
    </source>
</evidence>
<feature type="region of interest" description="Disordered" evidence="14">
    <location>
        <begin position="547"/>
        <end position="592"/>
    </location>
</feature>
<evidence type="ECO:0000313" key="17">
    <source>
        <dbReference type="EMBL" id="THJ27725.1"/>
    </source>
</evidence>
<proteinExistence type="inferred from homology"/>
<dbReference type="EMBL" id="SSWL01000015">
    <property type="protein sequence ID" value="THJ27725.1"/>
    <property type="molecule type" value="Genomic_DNA"/>
</dbReference>
<evidence type="ECO:0000256" key="4">
    <source>
        <dbReference type="ARBA" id="ARBA00013040"/>
    </source>
</evidence>
<comment type="subcellular location">
    <subcellularLocation>
        <location evidence="1">Membrane</location>
    </subcellularLocation>
</comment>
<dbReference type="GO" id="GO:0034417">
    <property type="term" value="F:bisphosphoglycerate 3-phosphatase activity"/>
    <property type="evidence" value="ECO:0007669"/>
    <property type="project" value="UniProtKB-EC"/>
</dbReference>
<dbReference type="AlphaFoldDB" id="A0A4S5BAX0"/>
<evidence type="ECO:0000256" key="8">
    <source>
        <dbReference type="ARBA" id="ARBA00023136"/>
    </source>
</evidence>
<name>A0A4S5BAX0_BIFLI</name>
<feature type="signal peptide" evidence="16">
    <location>
        <begin position="1"/>
        <end position="32"/>
    </location>
</feature>
<dbReference type="EC" id="3.1.3.80" evidence="3"/>
<evidence type="ECO:0000256" key="6">
    <source>
        <dbReference type="ARBA" id="ARBA00022729"/>
    </source>
</evidence>
<evidence type="ECO:0000256" key="3">
    <source>
        <dbReference type="ARBA" id="ARBA00012976"/>
    </source>
</evidence>
<gene>
    <name evidence="17" type="ORF">E6L38_10050</name>
</gene>
<dbReference type="Pfam" id="PF00328">
    <property type="entry name" value="His_Phos_2"/>
    <property type="match status" value="1"/>
</dbReference>
<accession>A0A4S5BAX0</accession>
<evidence type="ECO:0000256" key="15">
    <source>
        <dbReference type="SAM" id="Phobius"/>
    </source>
</evidence>
<dbReference type="Proteomes" id="UP000306697">
    <property type="component" value="Unassembled WGS sequence"/>
</dbReference>
<evidence type="ECO:0000256" key="9">
    <source>
        <dbReference type="ARBA" id="ARBA00031642"/>
    </source>
</evidence>
<sequence>MSTRVMKRIVGSVACLAASAMLLPGTIRPAQALEADGRYYSSKQPYVAPNDATVSSYSKAPKGYGPIYTESMARHGSRGLSSYKYDALLMRMAETAARDGGFKSEAIKAEFVKNLSGITAANVENGYGMLTGQGAQQHYGIGERAYQRNRSLFDQAAAEGGTIAYQSSGEARATESGENFEKGFNEASGGRLIGNVSAPTNPADSGNGKDFQKNPDTLYFHKVQNPDGTSKVPGTKAYDIANNYQNFVANDATIAGAEKTIGDNVDVKRASHDLLSQIFTDEFLAKLENGEYKWYNTTDGTKKGGKNCAPGADASKDPDACGEVSKKIKSEYDAAMDLYNLYIIAADMHNENTGDHTFAFDQYFQGAYADDARLFAWALDAEDFYEKGPSYAGQNETYSIAQPLLDDFLNTIDARVNGGSTVATFRFAHAETMMPFAALLGLPGSTQQAPASTTDVYTYDNNEWRGESVTPMAANVQWDVYARKGEDPATGQRYTPIVRMLYNENEVPFRSECTPVADGSTWYKLTELKSCLAADHKTLGQDARIAEQADATPSPQPSGKPATDPDAATHGAGKGTGAGQASSTTNARPTSLARTGSSVTVFVVLTVGLMLIGVSLNVWRMRR</sequence>
<evidence type="ECO:0000256" key="11">
    <source>
        <dbReference type="ARBA" id="ARBA00043671"/>
    </source>
</evidence>
<evidence type="ECO:0000256" key="5">
    <source>
        <dbReference type="ARBA" id="ARBA00018097"/>
    </source>
</evidence>
<feature type="transmembrane region" description="Helical" evidence="15">
    <location>
        <begin position="599"/>
        <end position="619"/>
    </location>
</feature>
<evidence type="ECO:0000256" key="13">
    <source>
        <dbReference type="ARBA" id="ARBA00043832"/>
    </source>
</evidence>
<comment type="catalytic activity">
    <reaction evidence="10">
        <text>1D-myo-inositol 1,2,5,6-tetrakisphosphate + H2O = 1D-myo-inositol 1,2,6-trisphosphate + phosphate</text>
        <dbReference type="Rhea" id="RHEA:77119"/>
        <dbReference type="ChEBI" id="CHEBI:15377"/>
        <dbReference type="ChEBI" id="CHEBI:43474"/>
        <dbReference type="ChEBI" id="CHEBI:195535"/>
        <dbReference type="ChEBI" id="CHEBI:195537"/>
        <dbReference type="EC" id="3.1.3.62"/>
    </reaction>
    <physiologicalReaction direction="left-to-right" evidence="10">
        <dbReference type="Rhea" id="RHEA:77120"/>
    </physiologicalReaction>
</comment>
<evidence type="ECO:0000256" key="10">
    <source>
        <dbReference type="ARBA" id="ARBA00043668"/>
    </source>
</evidence>
<comment type="catalytic activity">
    <reaction evidence="12">
        <text>1D-myo-inositol hexakisphosphate + H2O = 1D-myo-inositol 1,2,4,5,6-pentakisphosphate + phosphate</text>
        <dbReference type="Rhea" id="RHEA:16989"/>
        <dbReference type="ChEBI" id="CHEBI:15377"/>
        <dbReference type="ChEBI" id="CHEBI:43474"/>
        <dbReference type="ChEBI" id="CHEBI:57798"/>
        <dbReference type="ChEBI" id="CHEBI:58130"/>
        <dbReference type="EC" id="3.1.3.62"/>
    </reaction>
    <physiologicalReaction direction="left-to-right" evidence="12">
        <dbReference type="Rhea" id="RHEA:16990"/>
    </physiologicalReaction>
</comment>
<keyword evidence="6 16" id="KW-0732">Signal</keyword>
<dbReference type="RefSeq" id="WP_136500951.1">
    <property type="nucleotide sequence ID" value="NZ_SSWL01000015.1"/>
</dbReference>
<keyword evidence="15" id="KW-1133">Transmembrane helix</keyword>
<evidence type="ECO:0000256" key="2">
    <source>
        <dbReference type="ARBA" id="ARBA00008422"/>
    </source>
</evidence>
<dbReference type="SUPFAM" id="SSF53254">
    <property type="entry name" value="Phosphoglycerate mutase-like"/>
    <property type="match status" value="1"/>
</dbReference>
<keyword evidence="7" id="KW-0378">Hydrolase</keyword>
<dbReference type="PANTHER" id="PTHR20963:SF8">
    <property type="entry name" value="MULTIPLE INOSITOL POLYPHOSPHATE PHOSPHATASE 1"/>
    <property type="match status" value="1"/>
</dbReference>
<dbReference type="GO" id="GO:0016020">
    <property type="term" value="C:membrane"/>
    <property type="evidence" value="ECO:0007669"/>
    <property type="project" value="UniProtKB-SubCell"/>
</dbReference>
<reference evidence="17 18" key="1">
    <citation type="submission" date="2019-04" db="EMBL/GenBank/DDBJ databases">
        <title>Genome Announcement To Ensure Probiotic Safety of Bifidobacterium longum subsp infantis UBBI-01.</title>
        <authorList>
            <person name="Sulthana A."/>
            <person name="Lakshmi S.G."/>
            <person name="Madempudi R.S."/>
        </authorList>
    </citation>
    <scope>NUCLEOTIDE SEQUENCE [LARGE SCALE GENOMIC DNA]</scope>
    <source>
        <strain evidence="17 18">UBBI-01</strain>
    </source>
</reference>
<protein>
    <recommendedName>
        <fullName evidence="5">Multiple inositol polyphosphate phosphatase 1</fullName>
        <ecNumber evidence="4">3.1.3.62</ecNumber>
        <ecNumber evidence="3">3.1.3.80</ecNumber>
    </recommendedName>
    <alternativeName>
        <fullName evidence="9">2,3-bisphosphoglycerate 3-phosphatase</fullName>
    </alternativeName>
</protein>
<dbReference type="PANTHER" id="PTHR20963">
    <property type="entry name" value="MULTIPLE INOSITOL POLYPHOSPHATE PHOSPHATASE-RELATED"/>
    <property type="match status" value="1"/>
</dbReference>
<evidence type="ECO:0000256" key="7">
    <source>
        <dbReference type="ARBA" id="ARBA00022801"/>
    </source>
</evidence>
<evidence type="ECO:0000256" key="16">
    <source>
        <dbReference type="SAM" id="SignalP"/>
    </source>
</evidence>
<dbReference type="InterPro" id="IPR000560">
    <property type="entry name" value="His_Pase_clade-2"/>
</dbReference>
<comment type="similarity">
    <text evidence="2">Belongs to the histidine acid phosphatase family. MINPP1 subfamily.</text>
</comment>
<dbReference type="EC" id="3.1.3.62" evidence="4"/>
<keyword evidence="15" id="KW-0812">Transmembrane</keyword>
<evidence type="ECO:0000256" key="14">
    <source>
        <dbReference type="SAM" id="MobiDB-lite"/>
    </source>
</evidence>
<comment type="catalytic activity">
    <reaction evidence="11">
        <text>1D-myo-inositol 1,2,4,5,6-pentakisphosphate + H2O = 1D-myo-inositol 1,2,5,6-tetrakisphosphate + phosphate</text>
        <dbReference type="Rhea" id="RHEA:77115"/>
        <dbReference type="ChEBI" id="CHEBI:15377"/>
        <dbReference type="ChEBI" id="CHEBI:43474"/>
        <dbReference type="ChEBI" id="CHEBI:57798"/>
        <dbReference type="ChEBI" id="CHEBI:195535"/>
        <dbReference type="EC" id="3.1.3.62"/>
    </reaction>
    <physiologicalReaction direction="left-to-right" evidence="11">
        <dbReference type="Rhea" id="RHEA:77116"/>
    </physiologicalReaction>
</comment>
<evidence type="ECO:0000256" key="1">
    <source>
        <dbReference type="ARBA" id="ARBA00004370"/>
    </source>
</evidence>
<feature type="chain" id="PRO_5020445012" description="Multiple inositol polyphosphate phosphatase 1" evidence="16">
    <location>
        <begin position="33"/>
        <end position="623"/>
    </location>
</feature>
<evidence type="ECO:0000313" key="18">
    <source>
        <dbReference type="Proteomes" id="UP000306697"/>
    </source>
</evidence>
<comment type="caution">
    <text evidence="17">The sequence shown here is derived from an EMBL/GenBank/DDBJ whole genome shotgun (WGS) entry which is preliminary data.</text>
</comment>
<organism evidence="17 18">
    <name type="scientific">Bifidobacterium longum subsp. infantis</name>
    <dbReference type="NCBI Taxonomy" id="1682"/>
    <lineage>
        <taxon>Bacteria</taxon>
        <taxon>Bacillati</taxon>
        <taxon>Actinomycetota</taxon>
        <taxon>Actinomycetes</taxon>
        <taxon>Bifidobacteriales</taxon>
        <taxon>Bifidobacteriaceae</taxon>
        <taxon>Bifidobacterium</taxon>
    </lineage>
</organism>